<evidence type="ECO:0000256" key="4">
    <source>
        <dbReference type="ARBA" id="ARBA00023136"/>
    </source>
</evidence>
<protein>
    <recommendedName>
        <fullName evidence="6">HIG1 domain-containing protein</fullName>
    </recommendedName>
</protein>
<sequence length="216" mass="24351">MTARRKDKYGKPTPPIASYSLRRSQAEKLRDHQYAVAVGGAQGFLGALALALPASYIVNKRWPYYRNLPPSLKAFGVVMAIVPTFIIAGETAGRRFEQDNWERANPDQVALIQRRSDTRWRNMTLSQKAVDFMARHQFSTIAGCWALGITGAFGMIMRNPYQSLSQKIVQARMWSQGITIGVVIAAAAVTRTRMYRRDEGDVVGNMDHSWREKVNE</sequence>
<dbReference type="GO" id="GO:0005739">
    <property type="term" value="C:mitochondrion"/>
    <property type="evidence" value="ECO:0007669"/>
    <property type="project" value="UniProtKB-SubCell"/>
</dbReference>
<reference evidence="7" key="1">
    <citation type="submission" date="2019-10" db="EMBL/GenBank/DDBJ databases">
        <authorList>
            <consortium name="DOE Joint Genome Institute"/>
            <person name="Kuo A."/>
            <person name="Miyauchi S."/>
            <person name="Kiss E."/>
            <person name="Drula E."/>
            <person name="Kohler A."/>
            <person name="Sanchez-Garcia M."/>
            <person name="Andreopoulos B."/>
            <person name="Barry K.W."/>
            <person name="Bonito G."/>
            <person name="Buee M."/>
            <person name="Carver A."/>
            <person name="Chen C."/>
            <person name="Cichocki N."/>
            <person name="Clum A."/>
            <person name="Culley D."/>
            <person name="Crous P.W."/>
            <person name="Fauchery L."/>
            <person name="Girlanda M."/>
            <person name="Hayes R."/>
            <person name="Keri Z."/>
            <person name="LaButti K."/>
            <person name="Lipzen A."/>
            <person name="Lombard V."/>
            <person name="Magnuson J."/>
            <person name="Maillard F."/>
            <person name="Morin E."/>
            <person name="Murat C."/>
            <person name="Nolan M."/>
            <person name="Ohm R."/>
            <person name="Pangilinan J."/>
            <person name="Pereira M."/>
            <person name="Perotto S."/>
            <person name="Peter M."/>
            <person name="Riley R."/>
            <person name="Sitrit Y."/>
            <person name="Stielow B."/>
            <person name="Szollosi G."/>
            <person name="Zifcakova L."/>
            <person name="Stursova M."/>
            <person name="Spatafora J.W."/>
            <person name="Tedersoo L."/>
            <person name="Vaario L.-M."/>
            <person name="Yamada A."/>
            <person name="Yan M."/>
            <person name="Wang P."/>
            <person name="Xu J."/>
            <person name="Bruns T."/>
            <person name="Baldrian P."/>
            <person name="Vilgalys R."/>
            <person name="Henrissat B."/>
            <person name="Grigoriev I.V."/>
            <person name="Hibbett D."/>
            <person name="Nagy L.G."/>
            <person name="Martin F.M."/>
        </authorList>
    </citation>
    <scope>NUCLEOTIDE SEQUENCE</scope>
    <source>
        <strain evidence="7">Prilba</strain>
    </source>
</reference>
<dbReference type="Pfam" id="PF04588">
    <property type="entry name" value="HIG_1_N"/>
    <property type="match status" value="1"/>
</dbReference>
<evidence type="ECO:0000259" key="6">
    <source>
        <dbReference type="PROSITE" id="PS51503"/>
    </source>
</evidence>
<dbReference type="AlphaFoldDB" id="A0A9P5TC75"/>
<evidence type="ECO:0000256" key="2">
    <source>
        <dbReference type="ARBA" id="ARBA00022692"/>
    </source>
</evidence>
<keyword evidence="3 5" id="KW-1133">Transmembrane helix</keyword>
<organism evidence="7 8">
    <name type="scientific">Russula ochroleuca</name>
    <dbReference type="NCBI Taxonomy" id="152965"/>
    <lineage>
        <taxon>Eukaryota</taxon>
        <taxon>Fungi</taxon>
        <taxon>Dikarya</taxon>
        <taxon>Basidiomycota</taxon>
        <taxon>Agaricomycotina</taxon>
        <taxon>Agaricomycetes</taxon>
        <taxon>Russulales</taxon>
        <taxon>Russulaceae</taxon>
        <taxon>Russula</taxon>
    </lineage>
</organism>
<evidence type="ECO:0000256" key="5">
    <source>
        <dbReference type="SAM" id="Phobius"/>
    </source>
</evidence>
<evidence type="ECO:0000313" key="8">
    <source>
        <dbReference type="Proteomes" id="UP000759537"/>
    </source>
</evidence>
<keyword evidence="2 5" id="KW-0812">Transmembrane</keyword>
<feature type="domain" description="HIG1" evidence="6">
    <location>
        <begin position="110"/>
        <end position="201"/>
    </location>
</feature>
<dbReference type="InterPro" id="IPR007667">
    <property type="entry name" value="Hypoxia_induced_domain"/>
</dbReference>
<keyword evidence="8" id="KW-1185">Reference proteome</keyword>
<comment type="subcellular location">
    <subcellularLocation>
        <location evidence="1">Mitochondrion</location>
    </subcellularLocation>
</comment>
<dbReference type="OrthoDB" id="1915122at2759"/>
<dbReference type="PANTHER" id="PTHR28018">
    <property type="entry name" value="RESPIRATORY SUPERCOMPLEX FACTOR 2, MITOCHONDRIAL"/>
    <property type="match status" value="1"/>
</dbReference>
<dbReference type="EMBL" id="WHVB01000003">
    <property type="protein sequence ID" value="KAF8484725.1"/>
    <property type="molecule type" value="Genomic_DNA"/>
</dbReference>
<proteinExistence type="predicted"/>
<gene>
    <name evidence="7" type="ORF">DFH94DRAFT_791805</name>
</gene>
<feature type="transmembrane region" description="Helical" evidence="5">
    <location>
        <begin position="34"/>
        <end position="58"/>
    </location>
</feature>
<name>A0A9P5TC75_9AGAM</name>
<dbReference type="InterPro" id="IPR040153">
    <property type="entry name" value="Rcf2"/>
</dbReference>
<evidence type="ECO:0000256" key="1">
    <source>
        <dbReference type="ARBA" id="ARBA00004173"/>
    </source>
</evidence>
<evidence type="ECO:0000256" key="3">
    <source>
        <dbReference type="ARBA" id="ARBA00022989"/>
    </source>
</evidence>
<feature type="transmembrane region" description="Helical" evidence="5">
    <location>
        <begin position="138"/>
        <end position="157"/>
    </location>
</feature>
<dbReference type="PROSITE" id="PS51503">
    <property type="entry name" value="HIG1"/>
    <property type="match status" value="1"/>
</dbReference>
<feature type="transmembrane region" description="Helical" evidence="5">
    <location>
        <begin position="70"/>
        <end position="88"/>
    </location>
</feature>
<keyword evidence="4 5" id="KW-0472">Membrane</keyword>
<comment type="caution">
    <text evidence="7">The sequence shown here is derived from an EMBL/GenBank/DDBJ whole genome shotgun (WGS) entry which is preliminary data.</text>
</comment>
<evidence type="ECO:0000313" key="7">
    <source>
        <dbReference type="EMBL" id="KAF8484725.1"/>
    </source>
</evidence>
<dbReference type="PANTHER" id="PTHR28018:SF3">
    <property type="entry name" value="RESPIRATORY SUPERCOMPLEX FACTOR 2, MITOCHONDRIAL"/>
    <property type="match status" value="1"/>
</dbReference>
<dbReference type="Proteomes" id="UP000759537">
    <property type="component" value="Unassembled WGS sequence"/>
</dbReference>
<feature type="transmembrane region" description="Helical" evidence="5">
    <location>
        <begin position="169"/>
        <end position="189"/>
    </location>
</feature>
<dbReference type="GO" id="GO:0033617">
    <property type="term" value="P:mitochondrial respiratory chain complex IV assembly"/>
    <property type="evidence" value="ECO:0007669"/>
    <property type="project" value="TreeGrafter"/>
</dbReference>
<reference evidence="7" key="2">
    <citation type="journal article" date="2020" name="Nat. Commun.">
        <title>Large-scale genome sequencing of mycorrhizal fungi provides insights into the early evolution of symbiotic traits.</title>
        <authorList>
            <person name="Miyauchi S."/>
            <person name="Kiss E."/>
            <person name="Kuo A."/>
            <person name="Drula E."/>
            <person name="Kohler A."/>
            <person name="Sanchez-Garcia M."/>
            <person name="Morin E."/>
            <person name="Andreopoulos B."/>
            <person name="Barry K.W."/>
            <person name="Bonito G."/>
            <person name="Buee M."/>
            <person name="Carver A."/>
            <person name="Chen C."/>
            <person name="Cichocki N."/>
            <person name="Clum A."/>
            <person name="Culley D."/>
            <person name="Crous P.W."/>
            <person name="Fauchery L."/>
            <person name="Girlanda M."/>
            <person name="Hayes R.D."/>
            <person name="Keri Z."/>
            <person name="LaButti K."/>
            <person name="Lipzen A."/>
            <person name="Lombard V."/>
            <person name="Magnuson J."/>
            <person name="Maillard F."/>
            <person name="Murat C."/>
            <person name="Nolan M."/>
            <person name="Ohm R.A."/>
            <person name="Pangilinan J."/>
            <person name="Pereira M.F."/>
            <person name="Perotto S."/>
            <person name="Peter M."/>
            <person name="Pfister S."/>
            <person name="Riley R."/>
            <person name="Sitrit Y."/>
            <person name="Stielow J.B."/>
            <person name="Szollosi G."/>
            <person name="Zifcakova L."/>
            <person name="Stursova M."/>
            <person name="Spatafora J.W."/>
            <person name="Tedersoo L."/>
            <person name="Vaario L.M."/>
            <person name="Yamada A."/>
            <person name="Yan M."/>
            <person name="Wang P."/>
            <person name="Xu J."/>
            <person name="Bruns T."/>
            <person name="Baldrian P."/>
            <person name="Vilgalys R."/>
            <person name="Dunand C."/>
            <person name="Henrissat B."/>
            <person name="Grigoriev I.V."/>
            <person name="Hibbett D."/>
            <person name="Nagy L.G."/>
            <person name="Martin F.M."/>
        </authorList>
    </citation>
    <scope>NUCLEOTIDE SEQUENCE</scope>
    <source>
        <strain evidence="7">Prilba</strain>
    </source>
</reference>
<accession>A0A9P5TC75</accession>